<reference evidence="1" key="1">
    <citation type="submission" date="2021-05" db="EMBL/GenBank/DDBJ databases">
        <authorList>
            <person name="Scholz U."/>
            <person name="Mascher M."/>
            <person name="Fiebig A."/>
        </authorList>
    </citation>
    <scope>NUCLEOTIDE SEQUENCE [LARGE SCALE GENOMIC DNA]</scope>
</reference>
<keyword evidence="2" id="KW-1185">Reference proteome</keyword>
<evidence type="ECO:0000313" key="2">
    <source>
        <dbReference type="Proteomes" id="UP001732700"/>
    </source>
</evidence>
<evidence type="ECO:0000313" key="1">
    <source>
        <dbReference type="EnsemblPlants" id="AVESA.00010b.r2.1DG0153500.1.CDS.1"/>
    </source>
</evidence>
<name>A0ACD5TZY6_AVESA</name>
<protein>
    <submittedName>
        <fullName evidence="1">Uncharacterized protein</fullName>
    </submittedName>
</protein>
<sequence>MEMEAFPIGFTKGIRSHWRRRNYQRLENGEGGSRTKTTQRLGGGGRRSGGGWRVRLRGLIVRRVRVVRAVVAAPARLLCRLRDAYVGGMLTVSRKAACMALPDGTCARRVPRRKYQQKLLPGAAASAQGASEFETRLVMEIYKSIVASKELATMLHSSVVHLPAANAASST</sequence>
<accession>A0ACD5TZY6</accession>
<reference evidence="1" key="2">
    <citation type="submission" date="2025-09" db="UniProtKB">
        <authorList>
            <consortium name="EnsemblPlants"/>
        </authorList>
    </citation>
    <scope>IDENTIFICATION</scope>
</reference>
<proteinExistence type="predicted"/>
<dbReference type="EnsemblPlants" id="AVESA.00010b.r2.1DG0153500.1">
    <property type="protein sequence ID" value="AVESA.00010b.r2.1DG0153500.1.CDS.1"/>
    <property type="gene ID" value="AVESA.00010b.r2.1DG0153500"/>
</dbReference>
<organism evidence="1 2">
    <name type="scientific">Avena sativa</name>
    <name type="common">Oat</name>
    <dbReference type="NCBI Taxonomy" id="4498"/>
    <lineage>
        <taxon>Eukaryota</taxon>
        <taxon>Viridiplantae</taxon>
        <taxon>Streptophyta</taxon>
        <taxon>Embryophyta</taxon>
        <taxon>Tracheophyta</taxon>
        <taxon>Spermatophyta</taxon>
        <taxon>Magnoliopsida</taxon>
        <taxon>Liliopsida</taxon>
        <taxon>Poales</taxon>
        <taxon>Poaceae</taxon>
        <taxon>BOP clade</taxon>
        <taxon>Pooideae</taxon>
        <taxon>Poodae</taxon>
        <taxon>Poeae</taxon>
        <taxon>Poeae Chloroplast Group 1 (Aveneae type)</taxon>
        <taxon>Aveninae</taxon>
        <taxon>Avena</taxon>
    </lineage>
</organism>
<dbReference type="Proteomes" id="UP001732700">
    <property type="component" value="Chromosome 1D"/>
</dbReference>